<dbReference type="PROSITE" id="PS51387">
    <property type="entry name" value="FAD_PCMH"/>
    <property type="match status" value="1"/>
</dbReference>
<dbReference type="InterPro" id="IPR016166">
    <property type="entry name" value="FAD-bd_PCMH"/>
</dbReference>
<evidence type="ECO:0000256" key="1">
    <source>
        <dbReference type="ARBA" id="ARBA00001974"/>
    </source>
</evidence>
<dbReference type="InterPro" id="IPR012951">
    <property type="entry name" value="BBE"/>
</dbReference>
<reference evidence="8" key="1">
    <citation type="submission" date="2021-07" db="EMBL/GenBank/DDBJ databases">
        <authorList>
            <person name="Branca A.L. A."/>
        </authorList>
    </citation>
    <scope>NUCLEOTIDE SEQUENCE</scope>
</reference>
<dbReference type="Proteomes" id="UP001152592">
    <property type="component" value="Unassembled WGS sequence"/>
</dbReference>
<evidence type="ECO:0000313" key="9">
    <source>
        <dbReference type="Proteomes" id="UP001152592"/>
    </source>
</evidence>
<sequence length="583" mass="62852">MRVALLAIGALVASSSADAAFCRCQPDQPCWPNEDKWASLNSSTDGNLVKVTPFALPCHDPTFDAEECSIAQEHTNSSTYRSSEPGALQWSNWETWPEKDEQCYIETPQSTPCKQGRIPLLSVKVKEVKHIQEAVKFAAKYNLKLVIKNSGHDFIGRSSAPNSLQIFTHDLKEISIVDDFVPTVPANTSAPPSTKAVKLGAGVQLHEMYTYLGSKGVMVVAGTANTVGITGGYIQGGGHSLLGWLHGMASDNALEFEVVLADGSLITANDYQNSDVFFALRGGGGGSFGVVVSATVKAHPNYPTVVATLNYTTPVGASYWDGVGALQKHILEINDQGGSGFYGLIPNTPISDTQTVSALVFMATFVNQTDTKAVEELMAPVKSDIKNAIGAEPYSDITALPTLSTLYSSLLQGDDTTGHQMRLATRLLSRQFYESGNHTKLTSAISTISYGPADGIVGAFVAGGQVSENRDIDSGLNPAWRDTLVHLIAAHYMSPDITFDEQKAFEANITNTEVPLLRSLEPGEMGAYMNEADADETDFQQSFWGENYPRLQEIKASRDPDDLFIARKGVGSEKWDDSGLCRA</sequence>
<dbReference type="Pfam" id="PF01565">
    <property type="entry name" value="FAD_binding_4"/>
    <property type="match status" value="1"/>
</dbReference>
<keyword evidence="6" id="KW-0732">Signal</keyword>
<dbReference type="OrthoDB" id="1694274at2759"/>
<protein>
    <recommendedName>
        <fullName evidence="7">FAD-binding PCMH-type domain-containing protein</fullName>
    </recommendedName>
</protein>
<keyword evidence="4" id="KW-0274">FAD</keyword>
<evidence type="ECO:0000256" key="6">
    <source>
        <dbReference type="SAM" id="SignalP"/>
    </source>
</evidence>
<dbReference type="EMBL" id="CAJVPD010000011">
    <property type="protein sequence ID" value="CAG8231791.1"/>
    <property type="molecule type" value="Genomic_DNA"/>
</dbReference>
<keyword evidence="5" id="KW-0560">Oxidoreductase</keyword>
<dbReference type="InterPro" id="IPR016169">
    <property type="entry name" value="FAD-bd_PCMH_sub2"/>
</dbReference>
<dbReference type="SUPFAM" id="SSF56176">
    <property type="entry name" value="FAD-binding/transporter-associated domain-like"/>
    <property type="match status" value="1"/>
</dbReference>
<dbReference type="GO" id="GO:0016491">
    <property type="term" value="F:oxidoreductase activity"/>
    <property type="evidence" value="ECO:0007669"/>
    <property type="project" value="UniProtKB-KW"/>
</dbReference>
<feature type="domain" description="FAD-binding PCMH-type" evidence="7">
    <location>
        <begin position="115"/>
        <end position="301"/>
    </location>
</feature>
<dbReference type="Gene3D" id="3.30.465.10">
    <property type="match status" value="2"/>
</dbReference>
<evidence type="ECO:0000256" key="4">
    <source>
        <dbReference type="ARBA" id="ARBA00022827"/>
    </source>
</evidence>
<dbReference type="PANTHER" id="PTHR42973">
    <property type="entry name" value="BINDING OXIDOREDUCTASE, PUTATIVE (AFU_ORTHOLOGUE AFUA_1G17690)-RELATED"/>
    <property type="match status" value="1"/>
</dbReference>
<evidence type="ECO:0000256" key="2">
    <source>
        <dbReference type="ARBA" id="ARBA00005466"/>
    </source>
</evidence>
<dbReference type="InterPro" id="IPR036318">
    <property type="entry name" value="FAD-bd_PCMH-like_sf"/>
</dbReference>
<comment type="caution">
    <text evidence="8">The sequence shown here is derived from an EMBL/GenBank/DDBJ whole genome shotgun (WGS) entry which is preliminary data.</text>
</comment>
<name>A0A9W4I6K4_9EURO</name>
<comment type="similarity">
    <text evidence="2">Belongs to the oxygen-dependent FAD-linked oxidoreductase family.</text>
</comment>
<comment type="cofactor">
    <cofactor evidence="1">
        <name>FAD</name>
        <dbReference type="ChEBI" id="CHEBI:57692"/>
    </cofactor>
</comment>
<organism evidence="8 9">
    <name type="scientific">Penicillium salamii</name>
    <dbReference type="NCBI Taxonomy" id="1612424"/>
    <lineage>
        <taxon>Eukaryota</taxon>
        <taxon>Fungi</taxon>
        <taxon>Dikarya</taxon>
        <taxon>Ascomycota</taxon>
        <taxon>Pezizomycotina</taxon>
        <taxon>Eurotiomycetes</taxon>
        <taxon>Eurotiomycetidae</taxon>
        <taxon>Eurotiales</taxon>
        <taxon>Aspergillaceae</taxon>
        <taxon>Penicillium</taxon>
    </lineage>
</organism>
<evidence type="ECO:0000259" key="7">
    <source>
        <dbReference type="PROSITE" id="PS51387"/>
    </source>
</evidence>
<evidence type="ECO:0000256" key="5">
    <source>
        <dbReference type="ARBA" id="ARBA00023002"/>
    </source>
</evidence>
<evidence type="ECO:0000313" key="8">
    <source>
        <dbReference type="EMBL" id="CAG8231791.1"/>
    </source>
</evidence>
<keyword evidence="3" id="KW-0285">Flavoprotein</keyword>
<dbReference type="Pfam" id="PF08031">
    <property type="entry name" value="BBE"/>
    <property type="match status" value="1"/>
</dbReference>
<feature type="chain" id="PRO_5040799664" description="FAD-binding PCMH-type domain-containing protein" evidence="6">
    <location>
        <begin position="20"/>
        <end position="583"/>
    </location>
</feature>
<dbReference type="PANTHER" id="PTHR42973:SF39">
    <property type="entry name" value="FAD-BINDING PCMH-TYPE DOMAIN-CONTAINING PROTEIN"/>
    <property type="match status" value="1"/>
</dbReference>
<evidence type="ECO:0000256" key="3">
    <source>
        <dbReference type="ARBA" id="ARBA00022630"/>
    </source>
</evidence>
<dbReference type="GO" id="GO:0071949">
    <property type="term" value="F:FAD binding"/>
    <property type="evidence" value="ECO:0007669"/>
    <property type="project" value="InterPro"/>
</dbReference>
<dbReference type="InterPro" id="IPR050416">
    <property type="entry name" value="FAD-linked_Oxidoreductase"/>
</dbReference>
<feature type="signal peptide" evidence="6">
    <location>
        <begin position="1"/>
        <end position="19"/>
    </location>
</feature>
<proteinExistence type="inferred from homology"/>
<dbReference type="AlphaFoldDB" id="A0A9W4I6K4"/>
<accession>A0A9W4I6K4</accession>
<gene>
    <name evidence="8" type="ORF">PSALAMII_LOCUS293</name>
</gene>
<dbReference type="InterPro" id="IPR006094">
    <property type="entry name" value="Oxid_FAD_bind_N"/>
</dbReference>